<proteinExistence type="predicted"/>
<feature type="region of interest" description="Disordered" evidence="1">
    <location>
        <begin position="160"/>
        <end position="209"/>
    </location>
</feature>
<dbReference type="AlphaFoldDB" id="A0A0D7B7S9"/>
<name>A0A0D7B7S9_9AGAR</name>
<dbReference type="Proteomes" id="UP000054007">
    <property type="component" value="Unassembled WGS sequence"/>
</dbReference>
<evidence type="ECO:0000313" key="2">
    <source>
        <dbReference type="EMBL" id="KIY66608.1"/>
    </source>
</evidence>
<gene>
    <name evidence="2" type="ORF">CYLTODRAFT_491331</name>
</gene>
<dbReference type="EMBL" id="KN880549">
    <property type="protein sequence ID" value="KIY66608.1"/>
    <property type="molecule type" value="Genomic_DNA"/>
</dbReference>
<sequence>MKCVSSRGSKEVTLQTSSTELLSLICHQIPSYRKYGWPVLPKIEETMLRYADALLESMSINLAFELVPTRITHNALSLAERVSLIVPSHSVEEALARWAEAECTLRMDILRGLMDSHLFAASNEMIRASKALSESQERLAKLRASTADALGHPADIDVQSMPAERTDAARDHGGEGLDNTELGSQNTPIGYGSPASTLPSVSESAASNGVPPHIHPSRMELVQTAQESGSIPLAAEDAVCMGRPASPVVPVPREAFAIHPSRIERVYPSLSSQEADEVSVGTKMTRKSTKGVLFPERAAGFHSRAYLKERKIKRGPRISIAHEVETGWPGIVSSSRQTSWPEVSTDVQHELCMSFKEAAMEPQPTSQTLDDAEYGGPGPVVGEKRRPLPTQEASYKKPRRIPDFSLWDQPYILRGREGVTSTLLQDISSGTPSSILAVYVLWESTTTYNLPLLDYLPLLAAEVGEIKVVRLPKHAKALVRKVPPGYVWDSLEDSVFAILDTDEVPECLRRALDLIPKLQG</sequence>
<organism evidence="2 3">
    <name type="scientific">Cylindrobasidium torrendii FP15055 ss-10</name>
    <dbReference type="NCBI Taxonomy" id="1314674"/>
    <lineage>
        <taxon>Eukaryota</taxon>
        <taxon>Fungi</taxon>
        <taxon>Dikarya</taxon>
        <taxon>Basidiomycota</taxon>
        <taxon>Agaricomycotina</taxon>
        <taxon>Agaricomycetes</taxon>
        <taxon>Agaricomycetidae</taxon>
        <taxon>Agaricales</taxon>
        <taxon>Marasmiineae</taxon>
        <taxon>Physalacriaceae</taxon>
        <taxon>Cylindrobasidium</taxon>
    </lineage>
</organism>
<evidence type="ECO:0000256" key="1">
    <source>
        <dbReference type="SAM" id="MobiDB-lite"/>
    </source>
</evidence>
<keyword evidence="3" id="KW-1185">Reference proteome</keyword>
<feature type="compositionally biased region" description="Polar residues" evidence="1">
    <location>
        <begin position="181"/>
        <end position="207"/>
    </location>
</feature>
<protein>
    <submittedName>
        <fullName evidence="2">Uncharacterized protein</fullName>
    </submittedName>
</protein>
<evidence type="ECO:0000313" key="3">
    <source>
        <dbReference type="Proteomes" id="UP000054007"/>
    </source>
</evidence>
<accession>A0A0D7B7S9</accession>
<feature type="compositionally biased region" description="Basic and acidic residues" evidence="1">
    <location>
        <begin position="164"/>
        <end position="175"/>
    </location>
</feature>
<reference evidence="2 3" key="1">
    <citation type="journal article" date="2015" name="Fungal Genet. Biol.">
        <title>Evolution of novel wood decay mechanisms in Agaricales revealed by the genome sequences of Fistulina hepatica and Cylindrobasidium torrendii.</title>
        <authorList>
            <person name="Floudas D."/>
            <person name="Held B.W."/>
            <person name="Riley R."/>
            <person name="Nagy L.G."/>
            <person name="Koehler G."/>
            <person name="Ransdell A.S."/>
            <person name="Younus H."/>
            <person name="Chow J."/>
            <person name="Chiniquy J."/>
            <person name="Lipzen A."/>
            <person name="Tritt A."/>
            <person name="Sun H."/>
            <person name="Haridas S."/>
            <person name="LaButti K."/>
            <person name="Ohm R.A."/>
            <person name="Kues U."/>
            <person name="Blanchette R.A."/>
            <person name="Grigoriev I.V."/>
            <person name="Minto R.E."/>
            <person name="Hibbett D.S."/>
        </authorList>
    </citation>
    <scope>NUCLEOTIDE SEQUENCE [LARGE SCALE GENOMIC DNA]</scope>
    <source>
        <strain evidence="2 3">FP15055 ss-10</strain>
    </source>
</reference>